<dbReference type="InterPro" id="IPR007630">
    <property type="entry name" value="RNA_pol_sigma70_r4"/>
</dbReference>
<dbReference type="InterPro" id="IPR014284">
    <property type="entry name" value="RNA_pol_sigma-70_dom"/>
</dbReference>
<protein>
    <recommendedName>
        <fullName evidence="9">RNA polymerase subunit sigma-70</fullName>
    </recommendedName>
</protein>
<dbReference type="GO" id="GO:0016987">
    <property type="term" value="F:sigma factor activity"/>
    <property type="evidence" value="ECO:0007669"/>
    <property type="project" value="UniProtKB-KW"/>
</dbReference>
<dbReference type="PANTHER" id="PTHR30603:SF60">
    <property type="entry name" value="RNA POLYMERASE SIGMA FACTOR RPOD"/>
    <property type="match status" value="1"/>
</dbReference>
<keyword evidence="3" id="KW-0238">DNA-binding</keyword>
<dbReference type="EMBL" id="PUHZ01000012">
    <property type="protein sequence ID" value="PQO45998.1"/>
    <property type="molecule type" value="Genomic_DNA"/>
</dbReference>
<dbReference type="PRINTS" id="PR00046">
    <property type="entry name" value="SIGMA70FCT"/>
</dbReference>
<dbReference type="InterPro" id="IPR050239">
    <property type="entry name" value="Sigma-70_RNA_pol_init_factors"/>
</dbReference>
<dbReference type="Proteomes" id="UP000237819">
    <property type="component" value="Unassembled WGS sequence"/>
</dbReference>
<evidence type="ECO:0000256" key="4">
    <source>
        <dbReference type="ARBA" id="ARBA00023163"/>
    </source>
</evidence>
<evidence type="ECO:0000256" key="1">
    <source>
        <dbReference type="ARBA" id="ARBA00023015"/>
    </source>
</evidence>
<dbReference type="Pfam" id="PF04545">
    <property type="entry name" value="Sigma70_r4"/>
    <property type="match status" value="1"/>
</dbReference>
<dbReference type="GO" id="GO:0003677">
    <property type="term" value="F:DNA binding"/>
    <property type="evidence" value="ECO:0007669"/>
    <property type="project" value="UniProtKB-KW"/>
</dbReference>
<feature type="domain" description="RNA polymerase sigma-70 region 4" evidence="6">
    <location>
        <begin position="224"/>
        <end position="273"/>
    </location>
</feature>
<evidence type="ECO:0008006" key="9">
    <source>
        <dbReference type="Google" id="ProtNLM"/>
    </source>
</evidence>
<proteinExistence type="predicted"/>
<keyword evidence="2" id="KW-0731">Sigma factor</keyword>
<evidence type="ECO:0000259" key="6">
    <source>
        <dbReference type="Pfam" id="PF04545"/>
    </source>
</evidence>
<feature type="domain" description="RNA polymerase sigma-70 region 2" evidence="5">
    <location>
        <begin position="113"/>
        <end position="180"/>
    </location>
</feature>
<name>A0A2S8GNJ7_9BACT</name>
<dbReference type="Gene3D" id="1.10.601.10">
    <property type="entry name" value="RNA Polymerase Primary Sigma Factor"/>
    <property type="match status" value="1"/>
</dbReference>
<dbReference type="InterPro" id="IPR007627">
    <property type="entry name" value="RNA_pol_sigma70_r2"/>
</dbReference>
<accession>A0A2S8GNJ7</accession>
<dbReference type="RefSeq" id="WP_105335698.1">
    <property type="nucleotide sequence ID" value="NZ_PUHZ01000012.1"/>
</dbReference>
<dbReference type="PANTHER" id="PTHR30603">
    <property type="entry name" value="RNA POLYMERASE SIGMA FACTOR RPO"/>
    <property type="match status" value="1"/>
</dbReference>
<sequence length="287" mass="32995">MPTSKINFVPNDDFKSTTEMDFEAIDIELYAAEDRPLPRDPKLAAESFLCAVEQSRLLTFEGEQFLFKRLNFLRFRASALQSTLKNRRNTKKTDVEIDRLLKEANDTREQIAHANLRLVTSISQKHALSRDEFEEFLADSNAILLNAIDKFDYARGYRFSTYATHAIQRNLFRLIEKRNKRRKLESSEETAIQTAASPIADPDSPTDQEVQTAFEAIMSRMGEALDDREQFIVRERFGLDQLGKGKSLREIGDELGISKERTRQLYQRSIEKLAEVAKPFEALFASA</sequence>
<keyword evidence="4" id="KW-0804">Transcription</keyword>
<dbReference type="SUPFAM" id="SSF88659">
    <property type="entry name" value="Sigma3 and sigma4 domains of RNA polymerase sigma factors"/>
    <property type="match status" value="1"/>
</dbReference>
<dbReference type="NCBIfam" id="TIGR02937">
    <property type="entry name" value="sigma70-ECF"/>
    <property type="match status" value="1"/>
</dbReference>
<dbReference type="InterPro" id="IPR013325">
    <property type="entry name" value="RNA_pol_sigma_r2"/>
</dbReference>
<comment type="caution">
    <text evidence="7">The sequence shown here is derived from an EMBL/GenBank/DDBJ whole genome shotgun (WGS) entry which is preliminary data.</text>
</comment>
<evidence type="ECO:0000256" key="2">
    <source>
        <dbReference type="ARBA" id="ARBA00023082"/>
    </source>
</evidence>
<evidence type="ECO:0000259" key="5">
    <source>
        <dbReference type="Pfam" id="PF04542"/>
    </source>
</evidence>
<dbReference type="InterPro" id="IPR036388">
    <property type="entry name" value="WH-like_DNA-bd_sf"/>
</dbReference>
<dbReference type="InterPro" id="IPR000943">
    <property type="entry name" value="RNA_pol_sigma70"/>
</dbReference>
<dbReference type="Pfam" id="PF04542">
    <property type="entry name" value="Sigma70_r2"/>
    <property type="match status" value="1"/>
</dbReference>
<dbReference type="GO" id="GO:0006352">
    <property type="term" value="P:DNA-templated transcription initiation"/>
    <property type="evidence" value="ECO:0007669"/>
    <property type="project" value="InterPro"/>
</dbReference>
<organism evidence="7 8">
    <name type="scientific">Blastopirellula marina</name>
    <dbReference type="NCBI Taxonomy" id="124"/>
    <lineage>
        <taxon>Bacteria</taxon>
        <taxon>Pseudomonadati</taxon>
        <taxon>Planctomycetota</taxon>
        <taxon>Planctomycetia</taxon>
        <taxon>Pirellulales</taxon>
        <taxon>Pirellulaceae</taxon>
        <taxon>Blastopirellula</taxon>
    </lineage>
</organism>
<evidence type="ECO:0000313" key="8">
    <source>
        <dbReference type="Proteomes" id="UP000237819"/>
    </source>
</evidence>
<dbReference type="OrthoDB" id="9780321at2"/>
<dbReference type="InterPro" id="IPR013324">
    <property type="entry name" value="RNA_pol_sigma_r3/r4-like"/>
</dbReference>
<dbReference type="Gene3D" id="1.10.10.10">
    <property type="entry name" value="Winged helix-like DNA-binding domain superfamily/Winged helix DNA-binding domain"/>
    <property type="match status" value="1"/>
</dbReference>
<reference evidence="7 8" key="1">
    <citation type="submission" date="2018-02" db="EMBL/GenBank/DDBJ databases">
        <title>Comparative genomes isolates from brazilian mangrove.</title>
        <authorList>
            <person name="Araujo J.E."/>
            <person name="Taketani R.G."/>
            <person name="Silva M.C.P."/>
            <person name="Loureco M.V."/>
            <person name="Andreote F.D."/>
        </authorList>
    </citation>
    <scope>NUCLEOTIDE SEQUENCE [LARGE SCALE GENOMIC DNA]</scope>
    <source>
        <strain evidence="7 8">Nap-Phe MGV</strain>
    </source>
</reference>
<gene>
    <name evidence="7" type="ORF">C5Y93_12180</name>
</gene>
<evidence type="ECO:0000313" key="7">
    <source>
        <dbReference type="EMBL" id="PQO45998.1"/>
    </source>
</evidence>
<keyword evidence="1" id="KW-0805">Transcription regulation</keyword>
<dbReference type="AlphaFoldDB" id="A0A2S8GNJ7"/>
<evidence type="ECO:0000256" key="3">
    <source>
        <dbReference type="ARBA" id="ARBA00023125"/>
    </source>
</evidence>
<dbReference type="SUPFAM" id="SSF88946">
    <property type="entry name" value="Sigma2 domain of RNA polymerase sigma factors"/>
    <property type="match status" value="1"/>
</dbReference>